<evidence type="ECO:0000313" key="2">
    <source>
        <dbReference type="EMBL" id="CUU55753.1"/>
    </source>
</evidence>
<sequence length="313" mass="33699">MEAVTGCMFVTFDLWHVPRRRAAQAAARMALDRPRLRQASGLTFSRLLGTGGGRRFTPLDADPSRWALLAVWDTPAAARAFERSSTIRAWARLADERWRVDLRPLHSRGLWSGQAPFGPHPGAGSGRPPVHDRHDAPVAAPAGDAPAGDTPARDTPVVALTRARLAPRRAALFWRAVPPVAAELRDADGLLFTAGIGEAPIGYQGTFSVWRDSAALRAFAYQGRAHAAVVQRTPRERWYAEELFARFAVLGSHGTVRGTDPCADRPCADHLGATARLPTAHVTDDATERGGEHTDEHGADAPRTPDAADGGSQ</sequence>
<accession>A0A0S4QKH6</accession>
<dbReference type="InterPro" id="IPR049574">
    <property type="entry name" value="CrtA-like"/>
</dbReference>
<evidence type="ECO:0008006" key="4">
    <source>
        <dbReference type="Google" id="ProtNLM"/>
    </source>
</evidence>
<feature type="compositionally biased region" description="Basic and acidic residues" evidence="1">
    <location>
        <begin position="282"/>
        <end position="300"/>
    </location>
</feature>
<dbReference type="RefSeq" id="WP_091274768.1">
    <property type="nucleotide sequence ID" value="NZ_FAOZ01000006.1"/>
</dbReference>
<protein>
    <recommendedName>
        <fullName evidence="4">Spheroidene monooxygenase</fullName>
    </recommendedName>
</protein>
<feature type="region of interest" description="Disordered" evidence="1">
    <location>
        <begin position="276"/>
        <end position="313"/>
    </location>
</feature>
<organism evidence="2 3">
    <name type="scientific">Parafrankia irregularis</name>
    <dbReference type="NCBI Taxonomy" id="795642"/>
    <lineage>
        <taxon>Bacteria</taxon>
        <taxon>Bacillati</taxon>
        <taxon>Actinomycetota</taxon>
        <taxon>Actinomycetes</taxon>
        <taxon>Frankiales</taxon>
        <taxon>Frankiaceae</taxon>
        <taxon>Parafrankia</taxon>
    </lineage>
</organism>
<proteinExistence type="predicted"/>
<dbReference type="EMBL" id="FAOZ01000006">
    <property type="protein sequence ID" value="CUU55753.1"/>
    <property type="molecule type" value="Genomic_DNA"/>
</dbReference>
<dbReference type="Proteomes" id="UP000198802">
    <property type="component" value="Unassembled WGS sequence"/>
</dbReference>
<dbReference type="CDD" id="cd21650">
    <property type="entry name" value="CrtA-like"/>
    <property type="match status" value="1"/>
</dbReference>
<feature type="region of interest" description="Disordered" evidence="1">
    <location>
        <begin position="113"/>
        <end position="153"/>
    </location>
</feature>
<dbReference type="AlphaFoldDB" id="A0A0S4QKH6"/>
<keyword evidence="3" id="KW-1185">Reference proteome</keyword>
<feature type="compositionally biased region" description="Low complexity" evidence="1">
    <location>
        <begin position="137"/>
        <end position="153"/>
    </location>
</feature>
<evidence type="ECO:0000256" key="1">
    <source>
        <dbReference type="SAM" id="MobiDB-lite"/>
    </source>
</evidence>
<evidence type="ECO:0000313" key="3">
    <source>
        <dbReference type="Proteomes" id="UP000198802"/>
    </source>
</evidence>
<reference evidence="3" key="1">
    <citation type="submission" date="2015-11" db="EMBL/GenBank/DDBJ databases">
        <authorList>
            <person name="Varghese N."/>
        </authorList>
    </citation>
    <scope>NUCLEOTIDE SEQUENCE [LARGE SCALE GENOMIC DNA]</scope>
    <source>
        <strain evidence="3">DSM 45899</strain>
    </source>
</reference>
<gene>
    <name evidence="2" type="ORF">Ga0074812_1063</name>
</gene>
<name>A0A0S4QKH6_9ACTN</name>